<keyword evidence="3" id="KW-1185">Reference proteome</keyword>
<proteinExistence type="predicted"/>
<sequence>MFPPGCGFASRFYPELRITTSGAIFCDHEGMVLVGFSSTTAETFDAPSFEAFALSCAIQKALDKGFSGVVLESDYAFIINKLIFEL</sequence>
<organism evidence="2 3">
    <name type="scientific">Gossypium arboreum</name>
    <name type="common">Tree cotton</name>
    <name type="synonym">Gossypium nanking</name>
    <dbReference type="NCBI Taxonomy" id="29729"/>
    <lineage>
        <taxon>Eukaryota</taxon>
        <taxon>Viridiplantae</taxon>
        <taxon>Streptophyta</taxon>
        <taxon>Embryophyta</taxon>
        <taxon>Tracheophyta</taxon>
        <taxon>Spermatophyta</taxon>
        <taxon>Magnoliopsida</taxon>
        <taxon>eudicotyledons</taxon>
        <taxon>Gunneridae</taxon>
        <taxon>Pentapetalae</taxon>
        <taxon>rosids</taxon>
        <taxon>malvids</taxon>
        <taxon>Malvales</taxon>
        <taxon>Malvaceae</taxon>
        <taxon>Malvoideae</taxon>
        <taxon>Gossypium</taxon>
    </lineage>
</organism>
<protein>
    <recommendedName>
        <fullName evidence="1">RNase H type-1 domain-containing protein</fullName>
    </recommendedName>
</protein>
<evidence type="ECO:0000313" key="2">
    <source>
        <dbReference type="EMBL" id="KAK5847148.1"/>
    </source>
</evidence>
<dbReference type="Proteomes" id="UP001358586">
    <property type="component" value="Chromosome 1"/>
</dbReference>
<comment type="caution">
    <text evidence="2">The sequence shown here is derived from an EMBL/GenBank/DDBJ whole genome shotgun (WGS) entry which is preliminary data.</text>
</comment>
<dbReference type="InterPro" id="IPR002156">
    <property type="entry name" value="RNaseH_domain"/>
</dbReference>
<evidence type="ECO:0000259" key="1">
    <source>
        <dbReference type="Pfam" id="PF13456"/>
    </source>
</evidence>
<name>A0ABR0R7S6_GOSAR</name>
<gene>
    <name evidence="2" type="ORF">PVK06_003451</name>
</gene>
<accession>A0ABR0R7S6</accession>
<feature type="domain" description="RNase H type-1" evidence="1">
    <location>
        <begin position="17"/>
        <end position="82"/>
    </location>
</feature>
<dbReference type="EMBL" id="JARKNE010000001">
    <property type="protein sequence ID" value="KAK5847148.1"/>
    <property type="molecule type" value="Genomic_DNA"/>
</dbReference>
<dbReference type="Pfam" id="PF13456">
    <property type="entry name" value="RVT_3"/>
    <property type="match status" value="1"/>
</dbReference>
<evidence type="ECO:0000313" key="3">
    <source>
        <dbReference type="Proteomes" id="UP001358586"/>
    </source>
</evidence>
<reference evidence="2 3" key="1">
    <citation type="submission" date="2023-03" db="EMBL/GenBank/DDBJ databases">
        <title>WGS of Gossypium arboreum.</title>
        <authorList>
            <person name="Yu D."/>
        </authorList>
    </citation>
    <scope>NUCLEOTIDE SEQUENCE [LARGE SCALE GENOMIC DNA]</scope>
    <source>
        <tissue evidence="2">Leaf</tissue>
    </source>
</reference>